<dbReference type="GO" id="GO:0016763">
    <property type="term" value="F:pentosyltransferase activity"/>
    <property type="evidence" value="ECO:0007669"/>
    <property type="project" value="TreeGrafter"/>
</dbReference>
<feature type="transmembrane region" description="Helical" evidence="8">
    <location>
        <begin position="173"/>
        <end position="203"/>
    </location>
</feature>
<feature type="transmembrane region" description="Helical" evidence="8">
    <location>
        <begin position="378"/>
        <end position="407"/>
    </location>
</feature>
<reference evidence="9" key="1">
    <citation type="journal article" date="2021" name="PeerJ">
        <title>Extensive microbial diversity within the chicken gut microbiome revealed by metagenomics and culture.</title>
        <authorList>
            <person name="Gilroy R."/>
            <person name="Ravi A."/>
            <person name="Getino M."/>
            <person name="Pursley I."/>
            <person name="Horton D.L."/>
            <person name="Alikhan N.F."/>
            <person name="Baker D."/>
            <person name="Gharbi K."/>
            <person name="Hall N."/>
            <person name="Watson M."/>
            <person name="Adriaenssens E.M."/>
            <person name="Foster-Nyarko E."/>
            <person name="Jarju S."/>
            <person name="Secka A."/>
            <person name="Antonio M."/>
            <person name="Oren A."/>
            <person name="Chaudhuri R.R."/>
            <person name="La Ragione R."/>
            <person name="Hildebrand F."/>
            <person name="Pallen M.J."/>
        </authorList>
    </citation>
    <scope>NUCLEOTIDE SEQUENCE</scope>
    <source>
        <strain evidence="9">ChiHecec2B26-12326</strain>
    </source>
</reference>
<accession>A0A9D1XRZ1</accession>
<dbReference type="Proteomes" id="UP000823847">
    <property type="component" value="Unassembled WGS sequence"/>
</dbReference>
<feature type="transmembrane region" description="Helical" evidence="8">
    <location>
        <begin position="323"/>
        <end position="340"/>
    </location>
</feature>
<comment type="caution">
    <text evidence="9">The sequence shown here is derived from an EMBL/GenBank/DDBJ whole genome shotgun (WGS) entry which is preliminary data.</text>
</comment>
<evidence type="ECO:0000256" key="7">
    <source>
        <dbReference type="ARBA" id="ARBA00023136"/>
    </source>
</evidence>
<feature type="transmembrane region" description="Helical" evidence="8">
    <location>
        <begin position="346"/>
        <end position="366"/>
    </location>
</feature>
<proteinExistence type="predicted"/>
<evidence type="ECO:0000256" key="2">
    <source>
        <dbReference type="ARBA" id="ARBA00022475"/>
    </source>
</evidence>
<evidence type="ECO:0000313" key="10">
    <source>
        <dbReference type="Proteomes" id="UP000823847"/>
    </source>
</evidence>
<keyword evidence="6 8" id="KW-1133">Transmembrane helix</keyword>
<evidence type="ECO:0000256" key="8">
    <source>
        <dbReference type="SAM" id="Phobius"/>
    </source>
</evidence>
<dbReference type="PANTHER" id="PTHR33908">
    <property type="entry name" value="MANNOSYLTRANSFERASE YKCB-RELATED"/>
    <property type="match status" value="1"/>
</dbReference>
<feature type="transmembrane region" description="Helical" evidence="8">
    <location>
        <begin position="143"/>
        <end position="161"/>
    </location>
</feature>
<keyword evidence="5 8" id="KW-0812">Transmembrane</keyword>
<sequence>MRTPTLQYLYLQKPITLIVFICMISVLPWIGLGDFSTKGEPREAVVAISMLESGNWVLPLAYADEFAFKPPMAHWLMAIFSYPQGYVSEFTSRLPSALAFITLIGFVLLFFGRRIRKFQEAFIATLFMVTCVEIHRAAMTTRVDMLLTTFIVLGLFQLYRWEDKLELKGLPVIIPLLLGCAVLTKGPVGIVLPLFVFAVYLLMLGKYSYLSIFKALLYAGISSLFLPMLWYIAAWKQGGEQFLNIVLAENFARFLHLNTPDIHYDLGHENGVWYNFMTLSAGFIPWTVFFFFSLFGLKLHKPGRSLRTILRDTWTCVRSMEKVRLFSLVALVCILFFYSIPSSKRSVYLMPAYPFIALFLAQYALYLTEYRTKVTRIFAAFLASLVSVVMIALLLTIFGAIDPLFIVSHYTHDTSTLDTVRIVTQTLAHPCPLTISIVIFNLLVLGIVYYQMSKKINIKILYATIALTFSVNLLIDGVIMRSIREGNSCKPFAERIMRDYPLNEKNIYVMNNLREYRNLYGLNFYMGNIFHNFEKDKPSEGYFLIGANEMEKFIHTYQDRYTFQVVTESNVAFSELKQKIVLLSFQSK</sequence>
<feature type="transmembrane region" description="Helical" evidence="8">
    <location>
        <begin position="427"/>
        <end position="448"/>
    </location>
</feature>
<dbReference type="AlphaFoldDB" id="A0A9D1XRZ1"/>
<evidence type="ECO:0000313" key="9">
    <source>
        <dbReference type="EMBL" id="HIX86255.1"/>
    </source>
</evidence>
<evidence type="ECO:0000256" key="6">
    <source>
        <dbReference type="ARBA" id="ARBA00022989"/>
    </source>
</evidence>
<gene>
    <name evidence="9" type="ORF">H9848_06575</name>
</gene>
<feature type="transmembrane region" description="Helical" evidence="8">
    <location>
        <begin position="460"/>
        <end position="480"/>
    </location>
</feature>
<keyword evidence="3 9" id="KW-0328">Glycosyltransferase</keyword>
<dbReference type="GO" id="GO:0005886">
    <property type="term" value="C:plasma membrane"/>
    <property type="evidence" value="ECO:0007669"/>
    <property type="project" value="UniProtKB-SubCell"/>
</dbReference>
<evidence type="ECO:0000256" key="4">
    <source>
        <dbReference type="ARBA" id="ARBA00022679"/>
    </source>
</evidence>
<evidence type="ECO:0000256" key="3">
    <source>
        <dbReference type="ARBA" id="ARBA00022676"/>
    </source>
</evidence>
<comment type="subcellular location">
    <subcellularLocation>
        <location evidence="1">Cell membrane</location>
        <topology evidence="1">Multi-pass membrane protein</topology>
    </subcellularLocation>
</comment>
<keyword evidence="7 8" id="KW-0472">Membrane</keyword>
<name>A0A9D1XRZ1_9BACT</name>
<dbReference type="GO" id="GO:0010041">
    <property type="term" value="P:response to iron(III) ion"/>
    <property type="evidence" value="ECO:0007669"/>
    <property type="project" value="TreeGrafter"/>
</dbReference>
<evidence type="ECO:0000256" key="5">
    <source>
        <dbReference type="ARBA" id="ARBA00022692"/>
    </source>
</evidence>
<reference evidence="9" key="2">
    <citation type="submission" date="2021-04" db="EMBL/GenBank/DDBJ databases">
        <authorList>
            <person name="Gilroy R."/>
        </authorList>
    </citation>
    <scope>NUCLEOTIDE SEQUENCE</scope>
    <source>
        <strain evidence="9">ChiHecec2B26-12326</strain>
    </source>
</reference>
<dbReference type="InterPro" id="IPR050297">
    <property type="entry name" value="LipidA_mod_glycosyltrf_83"/>
</dbReference>
<organism evidence="9 10">
    <name type="scientific">Candidatus Parabacteroides intestinigallinarum</name>
    <dbReference type="NCBI Taxonomy" id="2838722"/>
    <lineage>
        <taxon>Bacteria</taxon>
        <taxon>Pseudomonadati</taxon>
        <taxon>Bacteroidota</taxon>
        <taxon>Bacteroidia</taxon>
        <taxon>Bacteroidales</taxon>
        <taxon>Tannerellaceae</taxon>
        <taxon>Parabacteroides</taxon>
    </lineage>
</organism>
<dbReference type="GO" id="GO:0009103">
    <property type="term" value="P:lipopolysaccharide biosynthetic process"/>
    <property type="evidence" value="ECO:0007669"/>
    <property type="project" value="UniProtKB-ARBA"/>
</dbReference>
<dbReference type="EMBL" id="DXEN01000052">
    <property type="protein sequence ID" value="HIX86255.1"/>
    <property type="molecule type" value="Genomic_DNA"/>
</dbReference>
<feature type="transmembrane region" description="Helical" evidence="8">
    <location>
        <begin position="215"/>
        <end position="233"/>
    </location>
</feature>
<dbReference type="PANTHER" id="PTHR33908:SF3">
    <property type="entry name" value="UNDECAPRENYL PHOSPHATE-ALPHA-4-AMINO-4-DEOXY-L-ARABINOSE ARABINOSYL TRANSFERASE"/>
    <property type="match status" value="1"/>
</dbReference>
<keyword evidence="2" id="KW-1003">Cell membrane</keyword>
<evidence type="ECO:0000256" key="1">
    <source>
        <dbReference type="ARBA" id="ARBA00004651"/>
    </source>
</evidence>
<feature type="transmembrane region" description="Helical" evidence="8">
    <location>
        <begin position="273"/>
        <end position="297"/>
    </location>
</feature>
<keyword evidence="4" id="KW-0808">Transferase</keyword>
<protein>
    <submittedName>
        <fullName evidence="9">Dolichyl-phosphate-mannose--protein mannosyltransferase</fullName>
    </submittedName>
</protein>
<feature type="transmembrane region" description="Helical" evidence="8">
    <location>
        <begin position="94"/>
        <end position="112"/>
    </location>
</feature>
<feature type="transmembrane region" description="Helical" evidence="8">
    <location>
        <begin position="15"/>
        <end position="32"/>
    </location>
</feature>